<evidence type="ECO:0000256" key="1">
    <source>
        <dbReference type="SAM" id="MobiDB-lite"/>
    </source>
</evidence>
<gene>
    <name evidence="2" type="ORF">cpu_06610</name>
</gene>
<dbReference type="Proteomes" id="UP000187485">
    <property type="component" value="Unassembled WGS sequence"/>
</dbReference>
<dbReference type="OrthoDB" id="1721756at2"/>
<organism evidence="2 3">
    <name type="scientific">Carboxydothermus pertinax</name>
    <dbReference type="NCBI Taxonomy" id="870242"/>
    <lineage>
        <taxon>Bacteria</taxon>
        <taxon>Bacillati</taxon>
        <taxon>Bacillota</taxon>
        <taxon>Clostridia</taxon>
        <taxon>Thermoanaerobacterales</taxon>
        <taxon>Thermoanaerobacteraceae</taxon>
        <taxon>Carboxydothermus</taxon>
    </lineage>
</organism>
<feature type="compositionally biased region" description="Pro residues" evidence="1">
    <location>
        <begin position="216"/>
        <end position="225"/>
    </location>
</feature>
<dbReference type="AlphaFoldDB" id="A0A1L8CTA4"/>
<comment type="caution">
    <text evidence="2">The sequence shown here is derived from an EMBL/GenBank/DDBJ whole genome shotgun (WGS) entry which is preliminary data.</text>
</comment>
<name>A0A1L8CTA4_9THEO</name>
<sequence>MRQVEVNCCPVVMDAVTESGIKCFHNTHILCKDTNGNCIPIDACILKAIVYDLNIISVQQVNGCMNIKGTYRVRVLYEFDNQTQVGTADEQFDFDINVPLAKTDCIVAKCDCCEEECATATKIHVIFATVEMDTTGSCQGQCTGSPVVRIRVIVEKEFMAFKHCKAVVCLPLCPPEFCTPGEGPPAGECPDYLETTECPSWCQDNPNTPDNECTSCPPPQVTGTP</sequence>
<feature type="region of interest" description="Disordered" evidence="1">
    <location>
        <begin position="206"/>
        <end position="225"/>
    </location>
</feature>
<accession>A0A1L8CTA4</accession>
<protein>
    <submittedName>
        <fullName evidence="2">Uncharacterized protein</fullName>
    </submittedName>
</protein>
<proteinExistence type="predicted"/>
<keyword evidence="3" id="KW-1185">Reference proteome</keyword>
<reference evidence="3" key="1">
    <citation type="submission" date="2016-12" db="EMBL/GenBank/DDBJ databases">
        <title>Draft Genome Sequences od Carboxydothermus pertinax and islandicus, Hydrogenogenic Carboxydotrophic Bacteria.</title>
        <authorList>
            <person name="Fukuyama Y."/>
            <person name="Ohmae K."/>
            <person name="Yoneda Y."/>
            <person name="Yoshida T."/>
            <person name="Sako Y."/>
        </authorList>
    </citation>
    <scope>NUCLEOTIDE SEQUENCE [LARGE SCALE GENOMIC DNA]</scope>
    <source>
        <strain evidence="3">Ug1</strain>
    </source>
</reference>
<evidence type="ECO:0000313" key="2">
    <source>
        <dbReference type="EMBL" id="GAV22151.1"/>
    </source>
</evidence>
<evidence type="ECO:0000313" key="3">
    <source>
        <dbReference type="Proteomes" id="UP000187485"/>
    </source>
</evidence>
<dbReference type="EMBL" id="BDJK01000009">
    <property type="protein sequence ID" value="GAV22151.1"/>
    <property type="molecule type" value="Genomic_DNA"/>
</dbReference>
<dbReference type="RefSeq" id="WP_075858630.1">
    <property type="nucleotide sequence ID" value="NZ_BDJK01000009.1"/>
</dbReference>